<comment type="caution">
    <text evidence="1">The sequence shown here is derived from an EMBL/GenBank/DDBJ whole genome shotgun (WGS) entry which is preliminary data.</text>
</comment>
<dbReference type="EMBL" id="JAUSUI010000001">
    <property type="protein sequence ID" value="MDQ0301387.1"/>
    <property type="molecule type" value="Genomic_DNA"/>
</dbReference>
<keyword evidence="2" id="KW-1185">Reference proteome</keyword>
<name>A0ABU0B8M3_9HYPH</name>
<reference evidence="1 2" key="1">
    <citation type="submission" date="2023-07" db="EMBL/GenBank/DDBJ databases">
        <title>Genomic Encyclopedia of Type Strains, Phase IV (KMG-IV): sequencing the most valuable type-strain genomes for metagenomic binning, comparative biology and taxonomic classification.</title>
        <authorList>
            <person name="Goeker M."/>
        </authorList>
    </citation>
    <scope>NUCLEOTIDE SEQUENCE [LARGE SCALE GENOMIC DNA]</scope>
    <source>
        <strain evidence="1 2">DSM 2457</strain>
    </source>
</reference>
<proteinExistence type="predicted"/>
<accession>A0ABU0B8M3</accession>
<organism evidence="1 2">
    <name type="scientific">Ancylobacter polymorphus</name>
    <dbReference type="NCBI Taxonomy" id="223390"/>
    <lineage>
        <taxon>Bacteria</taxon>
        <taxon>Pseudomonadati</taxon>
        <taxon>Pseudomonadota</taxon>
        <taxon>Alphaproteobacteria</taxon>
        <taxon>Hyphomicrobiales</taxon>
        <taxon>Xanthobacteraceae</taxon>
        <taxon>Ancylobacter</taxon>
    </lineage>
</organism>
<evidence type="ECO:0000313" key="2">
    <source>
        <dbReference type="Proteomes" id="UP001224682"/>
    </source>
</evidence>
<dbReference type="Proteomes" id="UP001224682">
    <property type="component" value="Unassembled WGS sequence"/>
</dbReference>
<dbReference type="RefSeq" id="WP_307017700.1">
    <property type="nucleotide sequence ID" value="NZ_JAUSUI010000001.1"/>
</dbReference>
<evidence type="ECO:0000313" key="1">
    <source>
        <dbReference type="EMBL" id="MDQ0301387.1"/>
    </source>
</evidence>
<sequence>MSLLDWHAGQALPAVIIATSAGQHMPTMRAGDDHIRDAIARDAYAMGRAMLAARKGFVFTDAELFNCWSGGKGPTREEVARFDWLEVGGCRDVHSEEGWTEEERARFGTCVEGCDDADAQFWSVYGHYRPTDTHAGCECITDGPAGDKARAWAIAEHLGQLWGLPVKAR</sequence>
<protein>
    <submittedName>
        <fullName evidence="1">Uncharacterized protein</fullName>
    </submittedName>
</protein>
<gene>
    <name evidence="1" type="ORF">J2S75_000398</name>
</gene>